<sequence length="120" mass="14036">MADIVSDISIIQDEDQLRRMWSNTEDFAKKKEIRVRLYKLRESRLKNYYTNDDTSNVSSINTSSSNIIQETNRKHTATKTHTDSIQDQGYMSLKSKEIRKPTESTRPPRPTPTQSRIRDT</sequence>
<dbReference type="KEGG" id="dci:103505283"/>
<organism evidence="2 3">
    <name type="scientific">Diaphorina citri</name>
    <name type="common">Asian citrus psyllid</name>
    <dbReference type="NCBI Taxonomy" id="121845"/>
    <lineage>
        <taxon>Eukaryota</taxon>
        <taxon>Metazoa</taxon>
        <taxon>Ecdysozoa</taxon>
        <taxon>Arthropoda</taxon>
        <taxon>Hexapoda</taxon>
        <taxon>Insecta</taxon>
        <taxon>Pterygota</taxon>
        <taxon>Neoptera</taxon>
        <taxon>Paraneoptera</taxon>
        <taxon>Hemiptera</taxon>
        <taxon>Sternorrhyncha</taxon>
        <taxon>Psylloidea</taxon>
        <taxon>Psyllidae</taxon>
        <taxon>Diaphorininae</taxon>
        <taxon>Diaphorina</taxon>
    </lineage>
</organism>
<gene>
    <name evidence="3" type="primary">LOC103505283</name>
</gene>
<name>A0A1S3CU39_DIACI</name>
<dbReference type="RefSeq" id="XP_008467834.1">
    <property type="nucleotide sequence ID" value="XM_008469612.2"/>
</dbReference>
<dbReference type="AlphaFoldDB" id="A0A1S3CU39"/>
<protein>
    <submittedName>
        <fullName evidence="3">Uncharacterized protein LOC103505283</fullName>
    </submittedName>
</protein>
<evidence type="ECO:0000313" key="3">
    <source>
        <dbReference type="RefSeq" id="XP_008467834.1"/>
    </source>
</evidence>
<feature type="compositionally biased region" description="Low complexity" evidence="1">
    <location>
        <begin position="50"/>
        <end position="68"/>
    </location>
</feature>
<proteinExistence type="predicted"/>
<accession>A0A1S3CU39</accession>
<reference evidence="3" key="1">
    <citation type="submission" date="2025-08" db="UniProtKB">
        <authorList>
            <consortium name="RefSeq"/>
        </authorList>
    </citation>
    <scope>IDENTIFICATION</scope>
</reference>
<dbReference type="GeneID" id="103505283"/>
<keyword evidence="2" id="KW-1185">Reference proteome</keyword>
<feature type="compositionally biased region" description="Basic and acidic residues" evidence="1">
    <location>
        <begin position="94"/>
        <end position="103"/>
    </location>
</feature>
<evidence type="ECO:0000256" key="1">
    <source>
        <dbReference type="SAM" id="MobiDB-lite"/>
    </source>
</evidence>
<dbReference type="PaxDb" id="121845-A0A1S3CU39"/>
<dbReference type="Proteomes" id="UP000079169">
    <property type="component" value="Unplaced"/>
</dbReference>
<evidence type="ECO:0000313" key="2">
    <source>
        <dbReference type="Proteomes" id="UP000079169"/>
    </source>
</evidence>
<feature type="region of interest" description="Disordered" evidence="1">
    <location>
        <begin position="50"/>
        <end position="120"/>
    </location>
</feature>